<protein>
    <submittedName>
        <fullName evidence="2">Putative membrane protein</fullName>
    </submittedName>
</protein>
<dbReference type="OrthoDB" id="9845317at2"/>
<proteinExistence type="predicted"/>
<reference evidence="2 3" key="1">
    <citation type="journal article" date="2012" name="BMC Genomics">
        <title>Complete genome sequence of Saccharothrix espanaensis DSM 44229T and comparison to the other completely sequenced Pseudonocardiaceae.</title>
        <authorList>
            <person name="Strobel T."/>
            <person name="Al-Dilaimi A."/>
            <person name="Blom J."/>
            <person name="Gessner A."/>
            <person name="Kalinowski J."/>
            <person name="Luzhetska M."/>
            <person name="Puhler A."/>
            <person name="Szczepanowski R."/>
            <person name="Bechthold A."/>
            <person name="Ruckert C."/>
        </authorList>
    </citation>
    <scope>NUCLEOTIDE SEQUENCE [LARGE SCALE GENOMIC DNA]</scope>
    <source>
        <strain evidence="3">ATCC 51144 / DSM 44229 / JCM 9112 / NBRC 15066 / NRRL 15764</strain>
    </source>
</reference>
<evidence type="ECO:0000256" key="1">
    <source>
        <dbReference type="SAM" id="Phobius"/>
    </source>
</evidence>
<feature type="transmembrane region" description="Helical" evidence="1">
    <location>
        <begin position="151"/>
        <end position="172"/>
    </location>
</feature>
<dbReference type="Proteomes" id="UP000006281">
    <property type="component" value="Chromosome"/>
</dbReference>
<keyword evidence="1" id="KW-1133">Transmembrane helix</keyword>
<gene>
    <name evidence="2" type="ordered locus">BN6_53430</name>
</gene>
<feature type="transmembrane region" description="Helical" evidence="1">
    <location>
        <begin position="63"/>
        <end position="84"/>
    </location>
</feature>
<evidence type="ECO:0000313" key="2">
    <source>
        <dbReference type="EMBL" id="CCH32606.1"/>
    </source>
</evidence>
<feature type="transmembrane region" description="Helical" evidence="1">
    <location>
        <begin position="122"/>
        <end position="139"/>
    </location>
</feature>
<accession>K0K2V6</accession>
<feature type="transmembrane region" description="Helical" evidence="1">
    <location>
        <begin position="38"/>
        <end position="57"/>
    </location>
</feature>
<dbReference type="PATRIC" id="fig|1179773.3.peg.5381"/>
<dbReference type="HOGENOM" id="CLU_1348118_0_0_11"/>
<keyword evidence="1" id="KW-0472">Membrane</keyword>
<organism evidence="2 3">
    <name type="scientific">Saccharothrix espanaensis (strain ATCC 51144 / DSM 44229 / JCM 9112 / NBRC 15066 / NRRL 15764)</name>
    <dbReference type="NCBI Taxonomy" id="1179773"/>
    <lineage>
        <taxon>Bacteria</taxon>
        <taxon>Bacillati</taxon>
        <taxon>Actinomycetota</taxon>
        <taxon>Actinomycetes</taxon>
        <taxon>Pseudonocardiales</taxon>
        <taxon>Pseudonocardiaceae</taxon>
        <taxon>Saccharothrix</taxon>
    </lineage>
</organism>
<keyword evidence="3" id="KW-1185">Reference proteome</keyword>
<keyword evidence="1" id="KW-0812">Transmembrane</keyword>
<dbReference type="RefSeq" id="WP_015102718.1">
    <property type="nucleotide sequence ID" value="NC_019673.1"/>
</dbReference>
<sequence>MDDEVRRAHDEVVNLVALRPVAVADRRSLPRRFLWRDVWLALTSSSLNLLAAATVVAVGADGWLTSAAGSALASAAASSIVSGLHEVHQRTRHAGRLLEHGPDAADTLAALQADRPGPHWTLALRVVFDLLLLALPAMALSQTWHEGASTWTITAGVLTARLVAATMEHLYLRRNHRWRQDFIHREGIPLPALPDRWRVLVTP</sequence>
<name>K0K2V6_SACES</name>
<dbReference type="AlphaFoldDB" id="K0K2V6"/>
<dbReference type="KEGG" id="sesp:BN6_53430"/>
<dbReference type="EMBL" id="HE804045">
    <property type="protein sequence ID" value="CCH32606.1"/>
    <property type="molecule type" value="Genomic_DNA"/>
</dbReference>
<evidence type="ECO:0000313" key="3">
    <source>
        <dbReference type="Proteomes" id="UP000006281"/>
    </source>
</evidence>